<reference evidence="12 13" key="1">
    <citation type="submission" date="2023-08" db="EMBL/GenBank/DDBJ databases">
        <title>Achromobacter seleniivolatilans sp. nov., isolated from seleniferous soil.</title>
        <authorList>
            <person name="Zhang S."/>
            <person name="Li K."/>
            <person name="Peng J."/>
            <person name="Zhao Q."/>
            <person name="Wang H."/>
            <person name="Guo Y."/>
        </authorList>
    </citation>
    <scope>NUCLEOTIDE SEQUENCE [LARGE SCALE GENOMIC DNA]</scope>
    <source>
        <strain evidence="12 13">R39</strain>
    </source>
</reference>
<evidence type="ECO:0000256" key="7">
    <source>
        <dbReference type="ARBA" id="ARBA00022833"/>
    </source>
</evidence>
<comment type="similarity">
    <text evidence="3 10">Belongs to the alpha-carbonic anhydrase family.</text>
</comment>
<dbReference type="SMART" id="SM01057">
    <property type="entry name" value="Carb_anhydrase"/>
    <property type="match status" value="1"/>
</dbReference>
<gene>
    <name evidence="12" type="ORF">RAS12_06450</name>
</gene>
<evidence type="ECO:0000313" key="12">
    <source>
        <dbReference type="EMBL" id="WMD22012.1"/>
    </source>
</evidence>
<evidence type="ECO:0000259" key="11">
    <source>
        <dbReference type="PROSITE" id="PS51144"/>
    </source>
</evidence>
<keyword evidence="10" id="KW-0732">Signal</keyword>
<dbReference type="PROSITE" id="PS00162">
    <property type="entry name" value="ALPHA_CA_1"/>
    <property type="match status" value="1"/>
</dbReference>
<evidence type="ECO:0000313" key="13">
    <source>
        <dbReference type="Proteomes" id="UP001234798"/>
    </source>
</evidence>
<sequence>MGMKSHAHRVYSNSITMMHLKLRHLGIAFAMSLASSGAAYAESPLPLDQSHSAPSASSPHWGYEGDIRPEKWSELSPEYAGCKIGKNQSPVDIEHTYTTSLEPLDIHYAIASQDMVNNGHTIQVTPANDSGYLQLASERYALKQFHFHSPSENLIKGKSFPLEGHFVHADKDGNLLVMAVMFEAGAQNKQIDVMLNSLAAVGANKHLNEPVEIDALLPKQHGYYRFAGSLTTPPCSEGVTWIVLKTPVTLSQAQIKRFETVLHHNNRPVQPLNGRLVVD</sequence>
<feature type="domain" description="Alpha-carbonic anhydrase" evidence="11">
    <location>
        <begin position="59"/>
        <end position="279"/>
    </location>
</feature>
<dbReference type="PANTHER" id="PTHR18952">
    <property type="entry name" value="CARBONIC ANHYDRASE"/>
    <property type="match status" value="1"/>
</dbReference>
<dbReference type="Pfam" id="PF00194">
    <property type="entry name" value="Carb_anhydrase"/>
    <property type="match status" value="1"/>
</dbReference>
<dbReference type="InterPro" id="IPR036398">
    <property type="entry name" value="CA_dom_sf"/>
</dbReference>
<name>A0ABY9M4R9_9BURK</name>
<keyword evidence="8 10" id="KW-0456">Lyase</keyword>
<organism evidence="12 13">
    <name type="scientific">Achromobacter seleniivolatilans</name>
    <dbReference type="NCBI Taxonomy" id="3047478"/>
    <lineage>
        <taxon>Bacteria</taxon>
        <taxon>Pseudomonadati</taxon>
        <taxon>Pseudomonadota</taxon>
        <taxon>Betaproteobacteria</taxon>
        <taxon>Burkholderiales</taxon>
        <taxon>Alcaligenaceae</taxon>
        <taxon>Achromobacter</taxon>
    </lineage>
</organism>
<evidence type="ECO:0000256" key="3">
    <source>
        <dbReference type="ARBA" id="ARBA00010718"/>
    </source>
</evidence>
<dbReference type="InterPro" id="IPR001148">
    <property type="entry name" value="CA_dom"/>
</dbReference>
<dbReference type="CDD" id="cd03124">
    <property type="entry name" value="alpha_CA_prokaryotic_like"/>
    <property type="match status" value="1"/>
</dbReference>
<dbReference type="EMBL" id="CP132976">
    <property type="protein sequence ID" value="WMD22012.1"/>
    <property type="molecule type" value="Genomic_DNA"/>
</dbReference>
<keyword evidence="7 10" id="KW-0862">Zinc</keyword>
<comment type="function">
    <text evidence="2 10">Reversible hydration of carbon dioxide.</text>
</comment>
<evidence type="ECO:0000256" key="9">
    <source>
        <dbReference type="ARBA" id="ARBA00048348"/>
    </source>
</evidence>
<comment type="cofactor">
    <cofactor evidence="1 10">
        <name>Zn(2+)</name>
        <dbReference type="ChEBI" id="CHEBI:29105"/>
    </cofactor>
</comment>
<dbReference type="SUPFAM" id="SSF51069">
    <property type="entry name" value="Carbonic anhydrase"/>
    <property type="match status" value="1"/>
</dbReference>
<comment type="catalytic activity">
    <reaction evidence="9 10">
        <text>hydrogencarbonate + H(+) = CO2 + H2O</text>
        <dbReference type="Rhea" id="RHEA:10748"/>
        <dbReference type="ChEBI" id="CHEBI:15377"/>
        <dbReference type="ChEBI" id="CHEBI:15378"/>
        <dbReference type="ChEBI" id="CHEBI:16526"/>
        <dbReference type="ChEBI" id="CHEBI:17544"/>
        <dbReference type="EC" id="4.2.1.1"/>
    </reaction>
</comment>
<dbReference type="RefSeq" id="WP_306946401.1">
    <property type="nucleotide sequence ID" value="NZ_CP132976.1"/>
</dbReference>
<evidence type="ECO:0000256" key="5">
    <source>
        <dbReference type="ARBA" id="ARBA00014628"/>
    </source>
</evidence>
<evidence type="ECO:0000256" key="2">
    <source>
        <dbReference type="ARBA" id="ARBA00002904"/>
    </source>
</evidence>
<evidence type="ECO:0000256" key="1">
    <source>
        <dbReference type="ARBA" id="ARBA00001947"/>
    </source>
</evidence>
<feature type="signal peptide" evidence="10">
    <location>
        <begin position="1"/>
        <end position="41"/>
    </location>
</feature>
<dbReference type="InterPro" id="IPR023561">
    <property type="entry name" value="Carbonic_anhydrase_a-class"/>
</dbReference>
<dbReference type="InterPro" id="IPR018338">
    <property type="entry name" value="Carbonic_anhydrase_a-class_CS"/>
</dbReference>
<dbReference type="EC" id="4.2.1.1" evidence="4 10"/>
<evidence type="ECO:0000256" key="6">
    <source>
        <dbReference type="ARBA" id="ARBA00022723"/>
    </source>
</evidence>
<evidence type="ECO:0000256" key="4">
    <source>
        <dbReference type="ARBA" id="ARBA00012925"/>
    </source>
</evidence>
<dbReference type="InterPro" id="IPR041891">
    <property type="entry name" value="Alpha_CA_prokaryot-like"/>
</dbReference>
<accession>A0ABY9M4R9</accession>
<feature type="chain" id="PRO_5045014423" description="Carbonic anhydrase" evidence="10">
    <location>
        <begin position="42"/>
        <end position="279"/>
    </location>
</feature>
<dbReference type="Gene3D" id="3.10.200.10">
    <property type="entry name" value="Alpha carbonic anhydrase"/>
    <property type="match status" value="1"/>
</dbReference>
<dbReference type="PROSITE" id="PS51144">
    <property type="entry name" value="ALPHA_CA_2"/>
    <property type="match status" value="1"/>
</dbReference>
<dbReference type="Proteomes" id="UP001234798">
    <property type="component" value="Chromosome"/>
</dbReference>
<proteinExistence type="inferred from homology"/>
<keyword evidence="13" id="KW-1185">Reference proteome</keyword>
<evidence type="ECO:0000256" key="8">
    <source>
        <dbReference type="ARBA" id="ARBA00023239"/>
    </source>
</evidence>
<evidence type="ECO:0000256" key="10">
    <source>
        <dbReference type="RuleBase" id="RU367011"/>
    </source>
</evidence>
<keyword evidence="6 10" id="KW-0479">Metal-binding</keyword>
<dbReference type="PANTHER" id="PTHR18952:SF265">
    <property type="entry name" value="CARBONIC ANHYDRASE"/>
    <property type="match status" value="1"/>
</dbReference>
<protein>
    <recommendedName>
        <fullName evidence="5 10">Carbonic anhydrase</fullName>
        <ecNumber evidence="4 10">4.2.1.1</ecNumber>
    </recommendedName>
</protein>